<feature type="domain" description="PAS" evidence="17">
    <location>
        <begin position="174"/>
        <end position="244"/>
    </location>
</feature>
<keyword evidence="20" id="KW-1185">Reference proteome</keyword>
<sequence length="497" mass="54936">MFTCAQTLVTLVSTTLHSRFVGGPESFNTMVIFAPGARPGPGSEARLRLALDAAGGVGAWELDVATDWLSADESFWSLHGLQKGRDAPGNLQGLLAMVMADDRELLATALRAAADRKVERLRCEYRVVGADGELAWLLLRGRMRTLEEGGTGRLIGVAVDVTEQHQTEMALRASEERFEAITNSVDQMIWSTRPDGFHDYYNQRWYEFTGMEVGTTDGEAWNGMFHPDDQERAWERWRHSLETGEPYHIEYRLRHHSGNYRWVIGRAKCVRDGEGRIVRWYGTCTDIDDLKEAEAQRELIARELSHRIRNIFAVVSSLVMLPTRDQPEARPFAVSVQARIQALASAHEYVRPHSALSAPEDDSHTVKGLMQLLVSPYNAPGRGRIVIEGDDQPIGTQAATAMALIIHELATNAVKYGALSGDGGLVAVDCSDADKHLTIRWRETGGPPVDGTPTRKGFGTTLSERVASTQLGATLTREWLAEGLVVVLVIPVSRLLT</sequence>
<dbReference type="PROSITE" id="PS50113">
    <property type="entry name" value="PAC"/>
    <property type="match status" value="2"/>
</dbReference>
<evidence type="ECO:0000256" key="13">
    <source>
        <dbReference type="ARBA" id="ARBA00022840"/>
    </source>
</evidence>
<keyword evidence="8" id="KW-0288">FMN</keyword>
<dbReference type="CDD" id="cd00130">
    <property type="entry name" value="PAS"/>
    <property type="match status" value="1"/>
</dbReference>
<evidence type="ECO:0000256" key="5">
    <source>
        <dbReference type="ARBA" id="ARBA00022553"/>
    </source>
</evidence>
<keyword evidence="15" id="KW-0843">Virulence</keyword>
<dbReference type="InterPro" id="IPR035965">
    <property type="entry name" value="PAS-like_dom_sf"/>
</dbReference>
<dbReference type="GO" id="GO:0004673">
    <property type="term" value="F:protein histidine kinase activity"/>
    <property type="evidence" value="ECO:0007669"/>
    <property type="project" value="UniProtKB-EC"/>
</dbReference>
<feature type="domain" description="PAC" evidence="18">
    <location>
        <begin position="247"/>
        <end position="299"/>
    </location>
</feature>
<keyword evidence="4" id="KW-0600">Photoreceptor protein</keyword>
<evidence type="ECO:0000256" key="15">
    <source>
        <dbReference type="ARBA" id="ARBA00023026"/>
    </source>
</evidence>
<keyword evidence="14" id="KW-0157">Chromophore</keyword>
<dbReference type="InterPro" id="IPR000700">
    <property type="entry name" value="PAS-assoc_C"/>
</dbReference>
<keyword evidence="10" id="KW-0677">Repeat</keyword>
<reference evidence="19 20" key="1">
    <citation type="submission" date="2016-11" db="EMBL/GenBank/DDBJ databases">
        <authorList>
            <person name="Jaros S."/>
            <person name="Januszkiewicz K."/>
            <person name="Wedrychowicz H."/>
        </authorList>
    </citation>
    <scope>NUCLEOTIDE SEQUENCE [LARGE SCALE GENOMIC DNA]</scope>
    <source>
        <strain evidence="19 20">DSM 19436</strain>
    </source>
</reference>
<evidence type="ECO:0000256" key="2">
    <source>
        <dbReference type="ARBA" id="ARBA00012438"/>
    </source>
</evidence>
<dbReference type="FunFam" id="3.30.450.20:FF:000099">
    <property type="entry name" value="Sensory box sensor histidine kinase"/>
    <property type="match status" value="1"/>
</dbReference>
<keyword evidence="16" id="KW-0675">Receptor</keyword>
<accession>A0A1M5FP37</accession>
<dbReference type="SUPFAM" id="SSF55785">
    <property type="entry name" value="PYP-like sensor domain (PAS domain)"/>
    <property type="match status" value="2"/>
</dbReference>
<evidence type="ECO:0000313" key="20">
    <source>
        <dbReference type="Proteomes" id="UP000184485"/>
    </source>
</evidence>
<keyword evidence="13" id="KW-0067">ATP-binding</keyword>
<dbReference type="Proteomes" id="UP000184485">
    <property type="component" value="Unassembled WGS sequence"/>
</dbReference>
<evidence type="ECO:0000313" key="19">
    <source>
        <dbReference type="EMBL" id="SHF92921.1"/>
    </source>
</evidence>
<dbReference type="Gene3D" id="3.30.565.10">
    <property type="entry name" value="Histidine kinase-like ATPase, C-terminal domain"/>
    <property type="match status" value="1"/>
</dbReference>
<dbReference type="GO" id="GO:0009881">
    <property type="term" value="F:photoreceptor activity"/>
    <property type="evidence" value="ECO:0007669"/>
    <property type="project" value="UniProtKB-KW"/>
</dbReference>
<name>A0A1M5FP37_9HYPH</name>
<keyword evidence="12" id="KW-0418">Kinase</keyword>
<evidence type="ECO:0000256" key="16">
    <source>
        <dbReference type="ARBA" id="ARBA00023170"/>
    </source>
</evidence>
<evidence type="ECO:0000256" key="4">
    <source>
        <dbReference type="ARBA" id="ARBA00022543"/>
    </source>
</evidence>
<evidence type="ECO:0000256" key="14">
    <source>
        <dbReference type="ARBA" id="ARBA00022991"/>
    </source>
</evidence>
<evidence type="ECO:0000259" key="17">
    <source>
        <dbReference type="PROSITE" id="PS50112"/>
    </source>
</evidence>
<dbReference type="SMART" id="SM00911">
    <property type="entry name" value="HWE_HK"/>
    <property type="match status" value="1"/>
</dbReference>
<evidence type="ECO:0000259" key="18">
    <source>
        <dbReference type="PROSITE" id="PS50113"/>
    </source>
</evidence>
<dbReference type="InterPro" id="IPR036890">
    <property type="entry name" value="HATPase_C_sf"/>
</dbReference>
<organism evidence="19 20">
    <name type="scientific">Kaistia soli DSM 19436</name>
    <dbReference type="NCBI Taxonomy" id="1122133"/>
    <lineage>
        <taxon>Bacteria</taxon>
        <taxon>Pseudomonadati</taxon>
        <taxon>Pseudomonadota</taxon>
        <taxon>Alphaproteobacteria</taxon>
        <taxon>Hyphomicrobiales</taxon>
        <taxon>Kaistiaceae</taxon>
        <taxon>Kaistia</taxon>
    </lineage>
</organism>
<protein>
    <recommendedName>
        <fullName evidence="3">Blue-light-activated histidine kinase</fullName>
        <ecNumber evidence="2">2.7.13.3</ecNumber>
    </recommendedName>
</protein>
<evidence type="ECO:0000256" key="7">
    <source>
        <dbReference type="ARBA" id="ARBA00022630"/>
    </source>
</evidence>
<dbReference type="Gene3D" id="3.30.450.20">
    <property type="entry name" value="PAS domain"/>
    <property type="match status" value="2"/>
</dbReference>
<dbReference type="PANTHER" id="PTHR41523">
    <property type="entry name" value="TWO-COMPONENT SYSTEM SENSOR PROTEIN"/>
    <property type="match status" value="1"/>
</dbReference>
<dbReference type="PROSITE" id="PS50112">
    <property type="entry name" value="PAS"/>
    <property type="match status" value="1"/>
</dbReference>
<dbReference type="EC" id="2.7.13.3" evidence="2"/>
<proteinExistence type="predicted"/>
<dbReference type="Pfam" id="PF08447">
    <property type="entry name" value="PAS_3"/>
    <property type="match status" value="2"/>
</dbReference>
<dbReference type="EMBL" id="FQUP01000003">
    <property type="protein sequence ID" value="SHF92921.1"/>
    <property type="molecule type" value="Genomic_DNA"/>
</dbReference>
<comment type="catalytic activity">
    <reaction evidence="1">
        <text>ATP + protein L-histidine = ADP + protein N-phospho-L-histidine.</text>
        <dbReference type="EC" id="2.7.13.3"/>
    </reaction>
</comment>
<evidence type="ECO:0000256" key="9">
    <source>
        <dbReference type="ARBA" id="ARBA00022679"/>
    </source>
</evidence>
<evidence type="ECO:0000256" key="12">
    <source>
        <dbReference type="ARBA" id="ARBA00022777"/>
    </source>
</evidence>
<dbReference type="GO" id="GO:0005524">
    <property type="term" value="F:ATP binding"/>
    <property type="evidence" value="ECO:0007669"/>
    <property type="project" value="UniProtKB-KW"/>
</dbReference>
<dbReference type="AlphaFoldDB" id="A0A1M5FP37"/>
<evidence type="ECO:0000256" key="11">
    <source>
        <dbReference type="ARBA" id="ARBA00022741"/>
    </source>
</evidence>
<evidence type="ECO:0000256" key="10">
    <source>
        <dbReference type="ARBA" id="ARBA00022737"/>
    </source>
</evidence>
<feature type="domain" description="PAC" evidence="18">
    <location>
        <begin position="121"/>
        <end position="173"/>
    </location>
</feature>
<dbReference type="SUPFAM" id="SSF55874">
    <property type="entry name" value="ATPase domain of HSP90 chaperone/DNA topoisomerase II/histidine kinase"/>
    <property type="match status" value="1"/>
</dbReference>
<evidence type="ECO:0000256" key="1">
    <source>
        <dbReference type="ARBA" id="ARBA00000085"/>
    </source>
</evidence>
<dbReference type="InterPro" id="IPR011102">
    <property type="entry name" value="Sig_transdc_His_kinase_HWE"/>
</dbReference>
<keyword evidence="9" id="KW-0808">Transferase</keyword>
<dbReference type="InterPro" id="IPR000014">
    <property type="entry name" value="PAS"/>
</dbReference>
<keyword evidence="6" id="KW-0716">Sensory transduction</keyword>
<dbReference type="SMART" id="SM00086">
    <property type="entry name" value="PAC"/>
    <property type="match status" value="2"/>
</dbReference>
<dbReference type="InterPro" id="IPR013655">
    <property type="entry name" value="PAS_fold_3"/>
</dbReference>
<gene>
    <name evidence="19" type="ORF">SAMN02745157_3108</name>
</gene>
<evidence type="ECO:0000256" key="8">
    <source>
        <dbReference type="ARBA" id="ARBA00022643"/>
    </source>
</evidence>
<keyword evidence="5" id="KW-0597">Phosphoprotein</keyword>
<evidence type="ECO:0000256" key="6">
    <source>
        <dbReference type="ARBA" id="ARBA00022606"/>
    </source>
</evidence>
<evidence type="ECO:0000256" key="3">
    <source>
        <dbReference type="ARBA" id="ARBA00021740"/>
    </source>
</evidence>
<keyword evidence="11" id="KW-0547">Nucleotide-binding</keyword>
<dbReference type="PANTHER" id="PTHR41523:SF8">
    <property type="entry name" value="ETHYLENE RESPONSE SENSOR PROTEIN"/>
    <property type="match status" value="1"/>
</dbReference>
<dbReference type="InterPro" id="IPR001610">
    <property type="entry name" value="PAC"/>
</dbReference>
<keyword evidence="7" id="KW-0285">Flavoprotein</keyword>
<dbReference type="NCBIfam" id="TIGR00229">
    <property type="entry name" value="sensory_box"/>
    <property type="match status" value="1"/>
</dbReference>
<dbReference type="Gene3D" id="2.10.70.100">
    <property type="match status" value="1"/>
</dbReference>
<dbReference type="SMART" id="SM00091">
    <property type="entry name" value="PAS"/>
    <property type="match status" value="2"/>
</dbReference>
<dbReference type="STRING" id="1122133.SAMN02745157_3108"/>
<dbReference type="OrthoDB" id="341208at2"/>
<dbReference type="Pfam" id="PF07536">
    <property type="entry name" value="HWE_HK"/>
    <property type="match status" value="1"/>
</dbReference>